<feature type="region of interest" description="Disordered" evidence="1">
    <location>
        <begin position="1"/>
        <end position="38"/>
    </location>
</feature>
<dbReference type="EMBL" id="DS235818">
    <property type="protein sequence ID" value="EEB17661.1"/>
    <property type="molecule type" value="Genomic_DNA"/>
</dbReference>
<evidence type="ECO:0000313" key="3">
    <source>
        <dbReference type="EnsemblMetazoa" id="PHUM476830-PA"/>
    </source>
</evidence>
<dbReference type="AlphaFoldDB" id="E0VWA5"/>
<dbReference type="InParanoid" id="E0VWA5"/>
<dbReference type="CTD" id="8239422"/>
<gene>
    <name evidence="3" type="primary">8239422</name>
    <name evidence="2" type="ORF">Phum_PHUM476830</name>
</gene>
<evidence type="ECO:0000256" key="1">
    <source>
        <dbReference type="SAM" id="MobiDB-lite"/>
    </source>
</evidence>
<proteinExistence type="predicted"/>
<protein>
    <submittedName>
        <fullName evidence="2 3">Uncharacterized protein</fullName>
    </submittedName>
</protein>
<dbReference type="RefSeq" id="XP_002430399.1">
    <property type="nucleotide sequence ID" value="XM_002430354.1"/>
</dbReference>
<accession>E0VWA5</accession>
<dbReference type="HOGENOM" id="CLU_1397886_0_0_1"/>
<evidence type="ECO:0000313" key="4">
    <source>
        <dbReference type="Proteomes" id="UP000009046"/>
    </source>
</evidence>
<sequence length="195" mass="22206">MFTKFTNTGGGGGIGGGGGGVAEENDEENGYNAKPYPSSTRLSKVRNWMKDFKPVPEKRRSVITVIGQTQSKPYSKILNEIHQRRKLAKELDKHALCKAIMDSCPNPETNFESKNLSGKLNDFNLLHDDNIYSIERKKKIYHHQLNHLKKRTEMIPERDSSSCQLVKQRNNRLKRTNKKLGVDLKENIVINNKGK</sequence>
<dbReference type="Proteomes" id="UP000009046">
    <property type="component" value="Unassembled WGS sequence"/>
</dbReference>
<dbReference type="EnsemblMetazoa" id="PHUM476830-RA">
    <property type="protein sequence ID" value="PHUM476830-PA"/>
    <property type="gene ID" value="PHUM476830"/>
</dbReference>
<organism>
    <name type="scientific">Pediculus humanus subsp. corporis</name>
    <name type="common">Body louse</name>
    <dbReference type="NCBI Taxonomy" id="121224"/>
    <lineage>
        <taxon>Eukaryota</taxon>
        <taxon>Metazoa</taxon>
        <taxon>Ecdysozoa</taxon>
        <taxon>Arthropoda</taxon>
        <taxon>Hexapoda</taxon>
        <taxon>Insecta</taxon>
        <taxon>Pterygota</taxon>
        <taxon>Neoptera</taxon>
        <taxon>Paraneoptera</taxon>
        <taxon>Psocodea</taxon>
        <taxon>Troctomorpha</taxon>
        <taxon>Phthiraptera</taxon>
        <taxon>Anoplura</taxon>
        <taxon>Pediculidae</taxon>
        <taxon>Pediculus</taxon>
    </lineage>
</organism>
<evidence type="ECO:0000313" key="2">
    <source>
        <dbReference type="EMBL" id="EEB17661.1"/>
    </source>
</evidence>
<dbReference type="VEuPathDB" id="VectorBase:PHUM476830"/>
<name>E0VWA5_PEDHC</name>
<dbReference type="GeneID" id="8239422"/>
<dbReference type="KEGG" id="phu:Phum_PHUM476830"/>
<dbReference type="EMBL" id="AAZO01005780">
    <property type="status" value="NOT_ANNOTATED_CDS"/>
    <property type="molecule type" value="Genomic_DNA"/>
</dbReference>
<reference evidence="2" key="2">
    <citation type="submission" date="2007-04" db="EMBL/GenBank/DDBJ databases">
        <title>The genome of the human body louse.</title>
        <authorList>
            <consortium name="The Human Body Louse Genome Consortium"/>
            <person name="Kirkness E."/>
            <person name="Walenz B."/>
            <person name="Hass B."/>
            <person name="Bruggner R."/>
            <person name="Strausberg R."/>
        </authorList>
    </citation>
    <scope>NUCLEOTIDE SEQUENCE</scope>
    <source>
        <strain evidence="2">USDA</strain>
    </source>
</reference>
<keyword evidence="4" id="KW-1185">Reference proteome</keyword>
<reference evidence="2" key="1">
    <citation type="submission" date="2007-04" db="EMBL/GenBank/DDBJ databases">
        <title>Annotation of Pediculus humanus corporis strain USDA.</title>
        <authorList>
            <person name="Kirkness E."/>
            <person name="Hannick L."/>
            <person name="Hass B."/>
            <person name="Bruggner R."/>
            <person name="Lawson D."/>
            <person name="Bidwell S."/>
            <person name="Joardar V."/>
            <person name="Caler E."/>
            <person name="Walenz B."/>
            <person name="Inman J."/>
            <person name="Schobel S."/>
            <person name="Galinsky K."/>
            <person name="Amedeo P."/>
            <person name="Strausberg R."/>
        </authorList>
    </citation>
    <scope>NUCLEOTIDE SEQUENCE</scope>
    <source>
        <strain evidence="2">USDA</strain>
    </source>
</reference>
<reference evidence="3" key="3">
    <citation type="submission" date="2021-02" db="UniProtKB">
        <authorList>
            <consortium name="EnsemblMetazoa"/>
        </authorList>
    </citation>
    <scope>IDENTIFICATION</scope>
    <source>
        <strain evidence="3">USDA</strain>
    </source>
</reference>
<feature type="compositionally biased region" description="Gly residues" evidence="1">
    <location>
        <begin position="8"/>
        <end position="21"/>
    </location>
</feature>